<evidence type="ECO:0000256" key="10">
    <source>
        <dbReference type="SAM" id="MobiDB-lite"/>
    </source>
</evidence>
<dbReference type="EMBL" id="JAUCMV010000002">
    <property type="protein sequence ID" value="KAK0420739.1"/>
    <property type="molecule type" value="Genomic_DNA"/>
</dbReference>
<keyword evidence="7" id="KW-0285">Flavoprotein</keyword>
<evidence type="ECO:0000256" key="8">
    <source>
        <dbReference type="ARBA" id="ARBA00022643"/>
    </source>
</evidence>
<evidence type="ECO:0000256" key="9">
    <source>
        <dbReference type="ARBA" id="ARBA00023002"/>
    </source>
</evidence>
<evidence type="ECO:0000313" key="14">
    <source>
        <dbReference type="Proteomes" id="UP001175271"/>
    </source>
</evidence>
<dbReference type="GO" id="GO:0010181">
    <property type="term" value="F:FMN binding"/>
    <property type="evidence" value="ECO:0007669"/>
    <property type="project" value="InterPro"/>
</dbReference>
<feature type="domain" description="Pyridoxamine 5'-phosphate oxidase N-terminal" evidence="11">
    <location>
        <begin position="80"/>
        <end position="191"/>
    </location>
</feature>
<evidence type="ECO:0000259" key="12">
    <source>
        <dbReference type="Pfam" id="PF10590"/>
    </source>
</evidence>
<dbReference type="NCBIfam" id="TIGR00558">
    <property type="entry name" value="pdxH"/>
    <property type="match status" value="1"/>
</dbReference>
<keyword evidence="14" id="KW-1185">Reference proteome</keyword>
<organism evidence="13 14">
    <name type="scientific">Steinernema hermaphroditum</name>
    <dbReference type="NCBI Taxonomy" id="289476"/>
    <lineage>
        <taxon>Eukaryota</taxon>
        <taxon>Metazoa</taxon>
        <taxon>Ecdysozoa</taxon>
        <taxon>Nematoda</taxon>
        <taxon>Chromadorea</taxon>
        <taxon>Rhabditida</taxon>
        <taxon>Tylenchina</taxon>
        <taxon>Panagrolaimomorpha</taxon>
        <taxon>Strongyloidoidea</taxon>
        <taxon>Steinernematidae</taxon>
        <taxon>Steinernema</taxon>
    </lineage>
</organism>
<gene>
    <name evidence="13" type="ORF">QR680_014854</name>
</gene>
<dbReference type="NCBIfam" id="NF004231">
    <property type="entry name" value="PRK05679.1"/>
    <property type="match status" value="1"/>
</dbReference>
<name>A0AA39M4Z6_9BILA</name>
<dbReference type="GO" id="GO:0008615">
    <property type="term" value="P:pyridoxine biosynthetic process"/>
    <property type="evidence" value="ECO:0007669"/>
    <property type="project" value="InterPro"/>
</dbReference>
<comment type="cofactor">
    <cofactor evidence="1">
        <name>FMN</name>
        <dbReference type="ChEBI" id="CHEBI:58210"/>
    </cofactor>
</comment>
<evidence type="ECO:0000256" key="2">
    <source>
        <dbReference type="ARBA" id="ARBA00003691"/>
    </source>
</evidence>
<proteinExistence type="inferred from homology"/>
<evidence type="ECO:0000256" key="7">
    <source>
        <dbReference type="ARBA" id="ARBA00022630"/>
    </source>
</evidence>
<dbReference type="InterPro" id="IPR012349">
    <property type="entry name" value="Split_barrel_FMN-bd"/>
</dbReference>
<dbReference type="Pfam" id="PF01243">
    <property type="entry name" value="PNPOx_N"/>
    <property type="match status" value="1"/>
</dbReference>
<evidence type="ECO:0000313" key="13">
    <source>
        <dbReference type="EMBL" id="KAK0420739.1"/>
    </source>
</evidence>
<evidence type="ECO:0000259" key="11">
    <source>
        <dbReference type="Pfam" id="PF01243"/>
    </source>
</evidence>
<dbReference type="PANTHER" id="PTHR10851:SF0">
    <property type="entry name" value="PYRIDOXINE-5'-PHOSPHATE OXIDASE"/>
    <property type="match status" value="1"/>
</dbReference>
<comment type="caution">
    <text evidence="13">The sequence shown here is derived from an EMBL/GenBank/DDBJ whole genome shotgun (WGS) entry which is preliminary data.</text>
</comment>
<dbReference type="GO" id="GO:0004733">
    <property type="term" value="F:pyridoxamine phosphate oxidase activity"/>
    <property type="evidence" value="ECO:0007669"/>
    <property type="project" value="UniProtKB-EC"/>
</dbReference>
<feature type="domain" description="Pyridoxine 5'-phosphate oxidase dimerisation C-terminal" evidence="12">
    <location>
        <begin position="213"/>
        <end position="244"/>
    </location>
</feature>
<evidence type="ECO:0000256" key="4">
    <source>
        <dbReference type="ARBA" id="ARBA00005037"/>
    </source>
</evidence>
<dbReference type="Proteomes" id="UP001175271">
    <property type="component" value="Unassembled WGS sequence"/>
</dbReference>
<dbReference type="InterPro" id="IPR000659">
    <property type="entry name" value="Pyridox_Oxase"/>
</dbReference>
<comment type="similarity">
    <text evidence="5">Belongs to the pyridoxamine 5'-phosphate oxidase family.</text>
</comment>
<evidence type="ECO:0000256" key="5">
    <source>
        <dbReference type="ARBA" id="ARBA00007301"/>
    </source>
</evidence>
<dbReference type="InterPro" id="IPR019740">
    <property type="entry name" value="Pyridox_Oxase_CS"/>
</dbReference>
<dbReference type="PANTHER" id="PTHR10851">
    <property type="entry name" value="PYRIDOXINE-5-PHOSPHATE OXIDASE"/>
    <property type="match status" value="1"/>
</dbReference>
<dbReference type="InterPro" id="IPR011576">
    <property type="entry name" value="Pyridox_Oxase_N"/>
</dbReference>
<dbReference type="Gene3D" id="2.30.110.10">
    <property type="entry name" value="Electron Transport, Fmn-binding Protein, Chain A"/>
    <property type="match status" value="1"/>
</dbReference>
<comment type="pathway">
    <text evidence="3">Cofactor metabolism; pyridoxal 5'-phosphate salvage; pyridoxal 5'-phosphate from pyridoxamine 5'-phosphate: step 1/1.</text>
</comment>
<dbReference type="PROSITE" id="PS01064">
    <property type="entry name" value="PYRIDOX_OXIDASE"/>
    <property type="match status" value="1"/>
</dbReference>
<evidence type="ECO:0000256" key="1">
    <source>
        <dbReference type="ARBA" id="ARBA00001917"/>
    </source>
</evidence>
<dbReference type="EC" id="1.4.3.5" evidence="6"/>
<protein>
    <recommendedName>
        <fullName evidence="6">pyridoxal 5'-phosphate synthase</fullName>
        <ecNumber evidence="6">1.4.3.5</ecNumber>
    </recommendedName>
</protein>
<dbReference type="InterPro" id="IPR019576">
    <property type="entry name" value="Pyridoxamine_oxidase_dimer_C"/>
</dbReference>
<feature type="region of interest" description="Disordered" evidence="10">
    <location>
        <begin position="368"/>
        <end position="401"/>
    </location>
</feature>
<sequence>MALRLAPSLFQKIPPPIGFASVPTATTTMSDTTPLDFHSWRREYKNGESPYLLEENIVHNPTTLFDQWFRNVAAQRDLMFEEVNAVALSTCCNNRPSTRMVLLKSYCPEGFVFYTNYTSRKGRELEQNPNACMLFFWPKVHRQIRVEGRVEKAPVVWAEKYWNSRPLAARIGSKASDQSRPVDSRQVLEGRKNELERLAEDQGEAAITKPEMWGGYILKPEYFEFWQGQSNRLHDRIVFTRSAEEEGVKKVEDGSAMMAEPGFAEKSEQIFDEQARTLISMCAERDVVPLKDIAQRLGLSVGEELEDVIMKVILIDEHAGNLHVYWYFQLTFGDEQWKLLSRSIDVLLGRLAKSSEYVQDCIKQRHQPWQESDAYNDMDNEAIEEEDFNEEHEDAEEVSQD</sequence>
<dbReference type="SUPFAM" id="SSF50475">
    <property type="entry name" value="FMN-binding split barrel"/>
    <property type="match status" value="1"/>
</dbReference>
<evidence type="ECO:0000256" key="6">
    <source>
        <dbReference type="ARBA" id="ARBA00012801"/>
    </source>
</evidence>
<comment type="function">
    <text evidence="2">Catalyzes the oxidation of either pyridoxine 5'-phosphate (PNP) or pyridoxamine 5'-phosphate (PMP) into pyridoxal 5'-phosphate (PLP).</text>
</comment>
<keyword evidence="9" id="KW-0560">Oxidoreductase</keyword>
<comment type="pathway">
    <text evidence="4">Cofactor metabolism; pyridoxal 5'-phosphate salvage; pyridoxal 5'-phosphate from pyridoxine 5'-phosphate: step 1/1.</text>
</comment>
<dbReference type="AlphaFoldDB" id="A0AA39M4Z6"/>
<keyword evidence="8" id="KW-0288">FMN</keyword>
<evidence type="ECO:0000256" key="3">
    <source>
        <dbReference type="ARBA" id="ARBA00004738"/>
    </source>
</evidence>
<reference evidence="13" key="1">
    <citation type="submission" date="2023-06" db="EMBL/GenBank/DDBJ databases">
        <title>Genomic analysis of the entomopathogenic nematode Steinernema hermaphroditum.</title>
        <authorList>
            <person name="Schwarz E.M."/>
            <person name="Heppert J.K."/>
            <person name="Baniya A."/>
            <person name="Schwartz H.T."/>
            <person name="Tan C.-H."/>
            <person name="Antoshechkin I."/>
            <person name="Sternberg P.W."/>
            <person name="Goodrich-Blair H."/>
            <person name="Dillman A.R."/>
        </authorList>
    </citation>
    <scope>NUCLEOTIDE SEQUENCE</scope>
    <source>
        <strain evidence="13">PS9179</strain>
        <tissue evidence="13">Whole animal</tissue>
    </source>
</reference>
<feature type="compositionally biased region" description="Acidic residues" evidence="10">
    <location>
        <begin position="374"/>
        <end position="401"/>
    </location>
</feature>
<dbReference type="Pfam" id="PF10590">
    <property type="entry name" value="PNP_phzG_C"/>
    <property type="match status" value="1"/>
</dbReference>
<accession>A0AA39M4Z6</accession>